<gene>
    <name evidence="2" type="ORF">GF359_09840</name>
</gene>
<evidence type="ECO:0008006" key="4">
    <source>
        <dbReference type="Google" id="ProtNLM"/>
    </source>
</evidence>
<feature type="signal peptide" evidence="1">
    <location>
        <begin position="1"/>
        <end position="23"/>
    </location>
</feature>
<dbReference type="Proteomes" id="UP000630660">
    <property type="component" value="Unassembled WGS sequence"/>
</dbReference>
<keyword evidence="1" id="KW-0732">Signal</keyword>
<name>A0A9D5QDX5_UNCW3</name>
<feature type="chain" id="PRO_5039110187" description="DUF3160 domain-containing protein" evidence="1">
    <location>
        <begin position="24"/>
        <end position="226"/>
    </location>
</feature>
<dbReference type="AlphaFoldDB" id="A0A9D5QDX5"/>
<comment type="caution">
    <text evidence="2">The sequence shown here is derived from an EMBL/GenBank/DDBJ whole genome shotgun (WGS) entry which is preliminary data.</text>
</comment>
<dbReference type="EMBL" id="WJKJ01000325">
    <property type="protein sequence ID" value="MBD3365501.1"/>
    <property type="molecule type" value="Genomic_DNA"/>
</dbReference>
<evidence type="ECO:0000313" key="2">
    <source>
        <dbReference type="EMBL" id="MBD3365501.1"/>
    </source>
</evidence>
<evidence type="ECO:0000313" key="3">
    <source>
        <dbReference type="Proteomes" id="UP000630660"/>
    </source>
</evidence>
<evidence type="ECO:0000256" key="1">
    <source>
        <dbReference type="SAM" id="SignalP"/>
    </source>
</evidence>
<protein>
    <recommendedName>
        <fullName evidence="4">DUF3160 domain-containing protein</fullName>
    </recommendedName>
</protein>
<reference evidence="2" key="1">
    <citation type="submission" date="2019-11" db="EMBL/GenBank/DDBJ databases">
        <title>Microbial mats filling the niche in hypersaline microbial mats.</title>
        <authorList>
            <person name="Wong H.L."/>
            <person name="Macleod F.I."/>
            <person name="White R.A. III"/>
            <person name="Burns B.P."/>
        </authorList>
    </citation>
    <scope>NUCLEOTIDE SEQUENCE</scope>
    <source>
        <strain evidence="2">Bin_327</strain>
    </source>
</reference>
<organism evidence="2 3">
    <name type="scientific">candidate division WOR-3 bacterium</name>
    <dbReference type="NCBI Taxonomy" id="2052148"/>
    <lineage>
        <taxon>Bacteria</taxon>
        <taxon>Bacteria division WOR-3</taxon>
    </lineage>
</organism>
<proteinExistence type="predicted"/>
<sequence length="226" mass="25964">MKKLTGLFSFAAGFLFVNPAFLAAEDIPVRDFVSLGIYAQTVREYYLFPESAGDLWYDSTRFTLEWMNNALFDCGAGEDLRNRTEELRELLLSKKRSHTLETYFELSEDITEFASFDSVAQAAYLCGTYLGQLRFYLPRYLSTEEDILAELYGRLAEIPCSKLKRIYPCWGYMIEGYHSRTAGNPLDEFLRYLNDTCNRPIESTAQELSTELKKLLGDAARVISDF</sequence>
<accession>A0A9D5QDX5</accession>